<comment type="caution">
    <text evidence="1">The sequence shown here is derived from an EMBL/GenBank/DDBJ whole genome shotgun (WGS) entry which is preliminary data.</text>
</comment>
<dbReference type="InterPro" id="IPR036351">
    <property type="entry name" value="Ribosomal_eL32_sf"/>
</dbReference>
<dbReference type="SUPFAM" id="SSF52042">
    <property type="entry name" value="Ribosomal protein L32e"/>
    <property type="match status" value="1"/>
</dbReference>
<proteinExistence type="predicted"/>
<evidence type="ECO:0000313" key="1">
    <source>
        <dbReference type="EMBL" id="KAF9623408.1"/>
    </source>
</evidence>
<reference evidence="1 2" key="1">
    <citation type="submission" date="2020-10" db="EMBL/GenBank/DDBJ databases">
        <title>The Coptis chinensis genome and diversification of protoberbering-type alkaloids.</title>
        <authorList>
            <person name="Wang B."/>
            <person name="Shu S."/>
            <person name="Song C."/>
            <person name="Liu Y."/>
        </authorList>
    </citation>
    <scope>NUCLEOTIDE SEQUENCE [LARGE SCALE GENOMIC DNA]</scope>
    <source>
        <strain evidence="1">HL-2020</strain>
        <tissue evidence="1">Leaf</tissue>
    </source>
</reference>
<accession>A0A835M8B5</accession>
<dbReference type="EMBL" id="JADFTS010000001">
    <property type="protein sequence ID" value="KAF9623408.1"/>
    <property type="molecule type" value="Genomic_DNA"/>
</dbReference>
<keyword evidence="2" id="KW-1185">Reference proteome</keyword>
<gene>
    <name evidence="1" type="ORF">IFM89_002992</name>
</gene>
<dbReference type="AlphaFoldDB" id="A0A835M8B5"/>
<dbReference type="Proteomes" id="UP000631114">
    <property type="component" value="Unassembled WGS sequence"/>
</dbReference>
<sequence length="178" mass="20016">MPYRTLIGYDTRRKGYLNWKEEIHVIFISTQSDRKIGVKQNWRRPKGIDSRAPVGNKLLVLFIVGALGVNPSYSSGTVQQKTAHGHKSLGVPLRVFFHPGFAVLHAQVAYFNLKNMANPAGGHQFLEIEGGVEIYRATIRNKIRTQIVKEVENRANSNEAARVQLQRQLAPRSAPMLS</sequence>
<name>A0A835M8B5_9MAGN</name>
<protein>
    <submittedName>
        <fullName evidence="1">Uncharacterized protein</fullName>
    </submittedName>
</protein>
<evidence type="ECO:0000313" key="2">
    <source>
        <dbReference type="Proteomes" id="UP000631114"/>
    </source>
</evidence>
<organism evidence="1 2">
    <name type="scientific">Coptis chinensis</name>
    <dbReference type="NCBI Taxonomy" id="261450"/>
    <lineage>
        <taxon>Eukaryota</taxon>
        <taxon>Viridiplantae</taxon>
        <taxon>Streptophyta</taxon>
        <taxon>Embryophyta</taxon>
        <taxon>Tracheophyta</taxon>
        <taxon>Spermatophyta</taxon>
        <taxon>Magnoliopsida</taxon>
        <taxon>Ranunculales</taxon>
        <taxon>Ranunculaceae</taxon>
        <taxon>Coptidoideae</taxon>
        <taxon>Coptis</taxon>
    </lineage>
</organism>